<dbReference type="Pfam" id="PF00646">
    <property type="entry name" value="F-box"/>
    <property type="match status" value="1"/>
</dbReference>
<name>A0AAV5HNU3_9ROSI</name>
<feature type="domain" description="F-box" evidence="1">
    <location>
        <begin position="13"/>
        <end position="58"/>
    </location>
</feature>
<dbReference type="AlphaFoldDB" id="A0AAV5HNU3"/>
<gene>
    <name evidence="2" type="ORF">SLEP1_g1819</name>
</gene>
<comment type="caution">
    <text evidence="2">The sequence shown here is derived from an EMBL/GenBank/DDBJ whole genome shotgun (WGS) entry which is preliminary data.</text>
</comment>
<dbReference type="InterPro" id="IPR036047">
    <property type="entry name" value="F-box-like_dom_sf"/>
</dbReference>
<organism evidence="2 3">
    <name type="scientific">Rubroshorea leprosula</name>
    <dbReference type="NCBI Taxonomy" id="152421"/>
    <lineage>
        <taxon>Eukaryota</taxon>
        <taxon>Viridiplantae</taxon>
        <taxon>Streptophyta</taxon>
        <taxon>Embryophyta</taxon>
        <taxon>Tracheophyta</taxon>
        <taxon>Spermatophyta</taxon>
        <taxon>Magnoliopsida</taxon>
        <taxon>eudicotyledons</taxon>
        <taxon>Gunneridae</taxon>
        <taxon>Pentapetalae</taxon>
        <taxon>rosids</taxon>
        <taxon>malvids</taxon>
        <taxon>Malvales</taxon>
        <taxon>Dipterocarpaceae</taxon>
        <taxon>Rubroshorea</taxon>
    </lineage>
</organism>
<evidence type="ECO:0000259" key="1">
    <source>
        <dbReference type="PROSITE" id="PS50181"/>
    </source>
</evidence>
<sequence>MEKRRRGNRRIPVTTVSDLPIPILMDIFSRLPVKTVFICSCVSKTWLNVVSVPEFRQMAGSICPLLRTPNPQRRFRALHMVPMDTAGDLDDLMRNSTSSTRSSSYGQRTTLKLTKVINPYRTDEKQYISDSTYLTGRKILSENLAFDSSKLMGGE</sequence>
<keyword evidence="3" id="KW-1185">Reference proteome</keyword>
<dbReference type="InterPro" id="IPR001810">
    <property type="entry name" value="F-box_dom"/>
</dbReference>
<dbReference type="Gene3D" id="1.20.1280.50">
    <property type="match status" value="1"/>
</dbReference>
<dbReference type="SMART" id="SM00256">
    <property type="entry name" value="FBOX"/>
    <property type="match status" value="1"/>
</dbReference>
<dbReference type="PROSITE" id="PS50181">
    <property type="entry name" value="FBOX"/>
    <property type="match status" value="1"/>
</dbReference>
<accession>A0AAV5HNU3</accession>
<proteinExistence type="predicted"/>
<dbReference type="Proteomes" id="UP001054252">
    <property type="component" value="Unassembled WGS sequence"/>
</dbReference>
<evidence type="ECO:0000313" key="3">
    <source>
        <dbReference type="Proteomes" id="UP001054252"/>
    </source>
</evidence>
<evidence type="ECO:0000313" key="2">
    <source>
        <dbReference type="EMBL" id="GKU87422.1"/>
    </source>
</evidence>
<reference evidence="2 3" key="1">
    <citation type="journal article" date="2021" name="Commun. Biol.">
        <title>The genome of Shorea leprosula (Dipterocarpaceae) highlights the ecological relevance of drought in aseasonal tropical rainforests.</title>
        <authorList>
            <person name="Ng K.K.S."/>
            <person name="Kobayashi M.J."/>
            <person name="Fawcett J.A."/>
            <person name="Hatakeyama M."/>
            <person name="Paape T."/>
            <person name="Ng C.H."/>
            <person name="Ang C.C."/>
            <person name="Tnah L.H."/>
            <person name="Lee C.T."/>
            <person name="Nishiyama T."/>
            <person name="Sese J."/>
            <person name="O'Brien M.J."/>
            <person name="Copetti D."/>
            <person name="Mohd Noor M.I."/>
            <person name="Ong R.C."/>
            <person name="Putra M."/>
            <person name="Sireger I.Z."/>
            <person name="Indrioko S."/>
            <person name="Kosugi Y."/>
            <person name="Izuno A."/>
            <person name="Isagi Y."/>
            <person name="Lee S.L."/>
            <person name="Shimizu K.K."/>
        </authorList>
    </citation>
    <scope>NUCLEOTIDE SEQUENCE [LARGE SCALE GENOMIC DNA]</scope>
    <source>
        <strain evidence="2">214</strain>
    </source>
</reference>
<dbReference type="EMBL" id="BPVZ01000002">
    <property type="protein sequence ID" value="GKU87422.1"/>
    <property type="molecule type" value="Genomic_DNA"/>
</dbReference>
<protein>
    <recommendedName>
        <fullName evidence="1">F-box domain-containing protein</fullName>
    </recommendedName>
</protein>
<dbReference type="SUPFAM" id="SSF81383">
    <property type="entry name" value="F-box domain"/>
    <property type="match status" value="1"/>
</dbReference>